<sequence length="130" mass="14574">MGNRLYRLLFGTLLLIALYFGLHQLIYFLVSLTVFEAVTNLRIPLLIARLRGVDNPDPDEGSLGINFHTRSSFEAERGWRLLVATMLAVSVFIFPGPLWFLPWFMGFAILGAGVSGVCPMFLALKWAGLR</sequence>
<keyword evidence="1" id="KW-0812">Transmembrane</keyword>
<protein>
    <submittedName>
        <fullName evidence="2">DUF2892 family protein</fullName>
    </submittedName>
</protein>
<gene>
    <name evidence="2" type="ORF">DFR30_0028</name>
</gene>
<keyword evidence="1" id="KW-1133">Transmembrane helix</keyword>
<feature type="transmembrane region" description="Helical" evidence="1">
    <location>
        <begin position="78"/>
        <end position="94"/>
    </location>
</feature>
<feature type="transmembrane region" description="Helical" evidence="1">
    <location>
        <begin position="100"/>
        <end position="124"/>
    </location>
</feature>
<evidence type="ECO:0000256" key="1">
    <source>
        <dbReference type="SAM" id="Phobius"/>
    </source>
</evidence>
<name>A0A4R1HC69_9GAMM</name>
<organism evidence="2 3">
    <name type="scientific">Thiogranum longum</name>
    <dbReference type="NCBI Taxonomy" id="1537524"/>
    <lineage>
        <taxon>Bacteria</taxon>
        <taxon>Pseudomonadati</taxon>
        <taxon>Pseudomonadota</taxon>
        <taxon>Gammaproteobacteria</taxon>
        <taxon>Chromatiales</taxon>
        <taxon>Ectothiorhodospiraceae</taxon>
        <taxon>Thiogranum</taxon>
    </lineage>
</organism>
<dbReference type="EMBL" id="SMFX01000001">
    <property type="protein sequence ID" value="TCK16809.1"/>
    <property type="molecule type" value="Genomic_DNA"/>
</dbReference>
<keyword evidence="3" id="KW-1185">Reference proteome</keyword>
<dbReference type="RefSeq" id="WP_165869043.1">
    <property type="nucleotide sequence ID" value="NZ_SMFX01000001.1"/>
</dbReference>
<evidence type="ECO:0000313" key="2">
    <source>
        <dbReference type="EMBL" id="TCK16809.1"/>
    </source>
</evidence>
<dbReference type="Proteomes" id="UP000295707">
    <property type="component" value="Unassembled WGS sequence"/>
</dbReference>
<reference evidence="2 3" key="1">
    <citation type="submission" date="2019-03" db="EMBL/GenBank/DDBJ databases">
        <title>Genomic Encyclopedia of Type Strains, Phase IV (KMG-IV): sequencing the most valuable type-strain genomes for metagenomic binning, comparative biology and taxonomic classification.</title>
        <authorList>
            <person name="Goeker M."/>
        </authorList>
    </citation>
    <scope>NUCLEOTIDE SEQUENCE [LARGE SCALE GENOMIC DNA]</scope>
    <source>
        <strain evidence="2 3">DSM 19610</strain>
    </source>
</reference>
<proteinExistence type="predicted"/>
<comment type="caution">
    <text evidence="2">The sequence shown here is derived from an EMBL/GenBank/DDBJ whole genome shotgun (WGS) entry which is preliminary data.</text>
</comment>
<accession>A0A4R1HC69</accession>
<keyword evidence="1" id="KW-0472">Membrane</keyword>
<dbReference type="AlphaFoldDB" id="A0A4R1HC69"/>
<evidence type="ECO:0000313" key="3">
    <source>
        <dbReference type="Proteomes" id="UP000295707"/>
    </source>
</evidence>
<feature type="transmembrane region" description="Helical" evidence="1">
    <location>
        <begin position="6"/>
        <end position="35"/>
    </location>
</feature>